<accession>A0A6A7A4S3</accession>
<feature type="region of interest" description="Disordered" evidence="1">
    <location>
        <begin position="1"/>
        <end position="36"/>
    </location>
</feature>
<dbReference type="Proteomes" id="UP000799424">
    <property type="component" value="Unassembled WGS sequence"/>
</dbReference>
<name>A0A6A7A4S3_9PLEO</name>
<evidence type="ECO:0000313" key="2">
    <source>
        <dbReference type="EMBL" id="KAF2827749.1"/>
    </source>
</evidence>
<keyword evidence="3" id="KW-1185">Reference proteome</keyword>
<reference evidence="2" key="1">
    <citation type="journal article" date="2020" name="Stud. Mycol.">
        <title>101 Dothideomycetes genomes: a test case for predicting lifestyles and emergence of pathogens.</title>
        <authorList>
            <person name="Haridas S."/>
            <person name="Albert R."/>
            <person name="Binder M."/>
            <person name="Bloem J."/>
            <person name="Labutti K."/>
            <person name="Salamov A."/>
            <person name="Andreopoulos B."/>
            <person name="Baker S."/>
            <person name="Barry K."/>
            <person name="Bills G."/>
            <person name="Bluhm B."/>
            <person name="Cannon C."/>
            <person name="Castanera R."/>
            <person name="Culley D."/>
            <person name="Daum C."/>
            <person name="Ezra D."/>
            <person name="Gonzalez J."/>
            <person name="Henrissat B."/>
            <person name="Kuo A."/>
            <person name="Liang C."/>
            <person name="Lipzen A."/>
            <person name="Lutzoni F."/>
            <person name="Magnuson J."/>
            <person name="Mondo S."/>
            <person name="Nolan M."/>
            <person name="Ohm R."/>
            <person name="Pangilinan J."/>
            <person name="Park H.-J."/>
            <person name="Ramirez L."/>
            <person name="Alfaro M."/>
            <person name="Sun H."/>
            <person name="Tritt A."/>
            <person name="Yoshinaga Y."/>
            <person name="Zwiers L.-H."/>
            <person name="Turgeon B."/>
            <person name="Goodwin S."/>
            <person name="Spatafora J."/>
            <person name="Crous P."/>
            <person name="Grigoriev I."/>
        </authorList>
    </citation>
    <scope>NUCLEOTIDE SEQUENCE</scope>
    <source>
        <strain evidence="2">CBS 113818</strain>
    </source>
</reference>
<evidence type="ECO:0000256" key="1">
    <source>
        <dbReference type="SAM" id="MobiDB-lite"/>
    </source>
</evidence>
<feature type="non-terminal residue" evidence="2">
    <location>
        <position position="100"/>
    </location>
</feature>
<dbReference type="EMBL" id="MU006223">
    <property type="protein sequence ID" value="KAF2827749.1"/>
    <property type="molecule type" value="Genomic_DNA"/>
</dbReference>
<sequence length="100" mass="11196">MSAQPISALQRLVNRDKCNSPPLPSPSNASSVGDTNSVDYDNVVSTNAIAAIPADLVDERDFEGLDWKRVPQLERRQLEQTARGGPRSWVYRHGWPVWHT</sequence>
<dbReference type="AlphaFoldDB" id="A0A6A7A4S3"/>
<gene>
    <name evidence="2" type="ORF">CC86DRAFT_268223</name>
</gene>
<evidence type="ECO:0000313" key="3">
    <source>
        <dbReference type="Proteomes" id="UP000799424"/>
    </source>
</evidence>
<dbReference type="OrthoDB" id="3693645at2759"/>
<organism evidence="2 3">
    <name type="scientific">Ophiobolus disseminans</name>
    <dbReference type="NCBI Taxonomy" id="1469910"/>
    <lineage>
        <taxon>Eukaryota</taxon>
        <taxon>Fungi</taxon>
        <taxon>Dikarya</taxon>
        <taxon>Ascomycota</taxon>
        <taxon>Pezizomycotina</taxon>
        <taxon>Dothideomycetes</taxon>
        <taxon>Pleosporomycetidae</taxon>
        <taxon>Pleosporales</taxon>
        <taxon>Pleosporineae</taxon>
        <taxon>Phaeosphaeriaceae</taxon>
        <taxon>Ophiobolus</taxon>
    </lineage>
</organism>
<proteinExistence type="predicted"/>
<protein>
    <submittedName>
        <fullName evidence="2">Uncharacterized protein</fullName>
    </submittedName>
</protein>